<dbReference type="GeneTree" id="ENSGT00390000018119"/>
<reference evidence="3" key="3">
    <citation type="submission" date="2025-09" db="UniProtKB">
        <authorList>
            <consortium name="Ensembl"/>
        </authorList>
    </citation>
    <scope>IDENTIFICATION</scope>
</reference>
<dbReference type="GO" id="GO:0006307">
    <property type="term" value="P:DNA alkylation repair"/>
    <property type="evidence" value="ECO:0007669"/>
    <property type="project" value="InterPro"/>
</dbReference>
<evidence type="ECO:0000313" key="3">
    <source>
        <dbReference type="Ensembl" id="ENSCSAVP00000020049.1"/>
    </source>
</evidence>
<organism evidence="3 4">
    <name type="scientific">Ciona savignyi</name>
    <name type="common">Pacific transparent sea squirt</name>
    <dbReference type="NCBI Taxonomy" id="51511"/>
    <lineage>
        <taxon>Eukaryota</taxon>
        <taxon>Metazoa</taxon>
        <taxon>Chordata</taxon>
        <taxon>Tunicata</taxon>
        <taxon>Ascidiacea</taxon>
        <taxon>Phlebobranchia</taxon>
        <taxon>Cionidae</taxon>
        <taxon>Ciona</taxon>
    </lineage>
</organism>
<dbReference type="InterPro" id="IPR004087">
    <property type="entry name" value="KH_dom"/>
</dbReference>
<sequence>MDVLYPGLIHIDGRVYCDYNSSQDQQQYNDELYHEIGEYDDFTLEQADDVDGINETEITCTADGKFKATLKAPSALFKYIIGIKGSTKRSLESETKSRIEIPKRGCEGDIIITASEKSGAISARNRIELIISEKRWKHPFTHFISIPLSNEKVVGKIKDFEEKVVDRFATSRGVSKSLFQTAPKLHLTICTLVLLNQEEVQKAKEVLKRCRPRILELLEGNTLDIVLEGLEYMNDDPTEVDVLYGKVRCKDGSDNLQTIVDHLDTTFTDAELSGKQYDRVKLHATLLNTTFRKVEGAKATRGGGRMRESFDATKILTAFRNFSFGCIRVNEIHISERHSTAANGYYSATDLMQLLE</sequence>
<dbReference type="GO" id="GO:0003723">
    <property type="term" value="F:RNA binding"/>
    <property type="evidence" value="ECO:0007669"/>
    <property type="project" value="UniProtKB-UniRule"/>
</dbReference>
<reference evidence="3" key="2">
    <citation type="submission" date="2025-08" db="UniProtKB">
        <authorList>
            <consortium name="Ensembl"/>
        </authorList>
    </citation>
    <scope>IDENTIFICATION</scope>
</reference>
<dbReference type="Proteomes" id="UP000007875">
    <property type="component" value="Unassembled WGS sequence"/>
</dbReference>
<keyword evidence="4" id="KW-1185">Reference proteome</keyword>
<dbReference type="GO" id="GO:0006355">
    <property type="term" value="P:regulation of DNA-templated transcription"/>
    <property type="evidence" value="ECO:0007669"/>
    <property type="project" value="TreeGrafter"/>
</dbReference>
<dbReference type="FunCoup" id="H2ZR33">
    <property type="interactions" value="135"/>
</dbReference>
<dbReference type="InterPro" id="IPR019510">
    <property type="entry name" value="AKAP7-like_phosphoesterase"/>
</dbReference>
<dbReference type="InParanoid" id="H2ZR33"/>
<dbReference type="Gene3D" id="3.30.1370.10">
    <property type="entry name" value="K Homology domain, type 1"/>
    <property type="match status" value="1"/>
</dbReference>
<dbReference type="PROSITE" id="PS50084">
    <property type="entry name" value="KH_TYPE_1"/>
    <property type="match status" value="1"/>
</dbReference>
<dbReference type="PIRSF" id="PIRSF027019">
    <property type="entry name" value="Euk_LigT"/>
    <property type="match status" value="1"/>
</dbReference>
<evidence type="ECO:0000256" key="1">
    <source>
        <dbReference type="PROSITE-ProRule" id="PRU00117"/>
    </source>
</evidence>
<proteinExistence type="predicted"/>
<dbReference type="PANTHER" id="PTHR13360">
    <property type="entry name" value="ACTIVATING SIGNAL COINTEGRATOR 1 COMPLEX SUBUNIT 1"/>
    <property type="match status" value="1"/>
</dbReference>
<dbReference type="CDD" id="cd22419">
    <property type="entry name" value="KH-I_ASCC1"/>
    <property type="match status" value="1"/>
</dbReference>
<dbReference type="Ensembl" id="ENSCSAVT00000020263.1">
    <property type="protein sequence ID" value="ENSCSAVP00000020049.1"/>
    <property type="gene ID" value="ENSCSAVG00000011769.1"/>
</dbReference>
<dbReference type="Pfam" id="PF00013">
    <property type="entry name" value="KH_1"/>
    <property type="match status" value="1"/>
</dbReference>
<dbReference type="InterPro" id="IPR036612">
    <property type="entry name" value="KH_dom_type_1_sf"/>
</dbReference>
<dbReference type="OMA" id="CLAHFQT"/>
<dbReference type="eggNOG" id="KOG2814">
    <property type="taxonomic scope" value="Eukaryota"/>
</dbReference>
<name>H2ZR33_CIOSA</name>
<reference evidence="4" key="1">
    <citation type="submission" date="2003-08" db="EMBL/GenBank/DDBJ databases">
        <authorList>
            <person name="Birren B."/>
            <person name="Nusbaum C."/>
            <person name="Abebe A."/>
            <person name="Abouelleil A."/>
            <person name="Adekoya E."/>
            <person name="Ait-zahra M."/>
            <person name="Allen N."/>
            <person name="Allen T."/>
            <person name="An P."/>
            <person name="Anderson M."/>
            <person name="Anderson S."/>
            <person name="Arachchi H."/>
            <person name="Armbruster J."/>
            <person name="Bachantsang P."/>
            <person name="Baldwin J."/>
            <person name="Barry A."/>
            <person name="Bayul T."/>
            <person name="Blitshsteyn B."/>
            <person name="Bloom T."/>
            <person name="Blye J."/>
            <person name="Boguslavskiy L."/>
            <person name="Borowsky M."/>
            <person name="Boukhgalter B."/>
            <person name="Brunache A."/>
            <person name="Butler J."/>
            <person name="Calixte N."/>
            <person name="Calvo S."/>
            <person name="Camarata J."/>
            <person name="Campo K."/>
            <person name="Chang J."/>
            <person name="Cheshatsang Y."/>
            <person name="Citroen M."/>
            <person name="Collymore A."/>
            <person name="Considine T."/>
            <person name="Cook A."/>
            <person name="Cooke P."/>
            <person name="Corum B."/>
            <person name="Cuomo C."/>
            <person name="David R."/>
            <person name="Dawoe T."/>
            <person name="Degray S."/>
            <person name="Dodge S."/>
            <person name="Dooley K."/>
            <person name="Dorje P."/>
            <person name="Dorjee K."/>
            <person name="Dorris L."/>
            <person name="Duffey N."/>
            <person name="Dupes A."/>
            <person name="Elkins T."/>
            <person name="Engels R."/>
            <person name="Erickson J."/>
            <person name="Farina A."/>
            <person name="Faro S."/>
            <person name="Ferreira P."/>
            <person name="Fischer H."/>
            <person name="Fitzgerald M."/>
            <person name="Foley K."/>
            <person name="Gage D."/>
            <person name="Galagan J."/>
            <person name="Gearin G."/>
            <person name="Gnerre S."/>
            <person name="Gnirke A."/>
            <person name="Goyette A."/>
            <person name="Graham J."/>
            <person name="Grandbois E."/>
            <person name="Gyaltsen K."/>
            <person name="Hafez N."/>
            <person name="Hagopian D."/>
            <person name="Hagos B."/>
            <person name="Hall J."/>
            <person name="Hatcher B."/>
            <person name="Heller A."/>
            <person name="Higgins H."/>
            <person name="Honan T."/>
            <person name="Horn A."/>
            <person name="Houde N."/>
            <person name="Hughes L."/>
            <person name="Hulme W."/>
            <person name="Husby E."/>
            <person name="Iliev I."/>
            <person name="Jaffe D."/>
            <person name="Jones C."/>
            <person name="Kamal M."/>
            <person name="Kamat A."/>
            <person name="Kamvysselis M."/>
            <person name="Karlsson E."/>
            <person name="Kells C."/>
            <person name="Kieu A."/>
            <person name="Kisner P."/>
            <person name="Kodira C."/>
            <person name="Kulbokas E."/>
            <person name="Labutti K."/>
            <person name="Lama D."/>
            <person name="Landers T."/>
            <person name="Leger J."/>
            <person name="Levine S."/>
            <person name="Lewis D."/>
            <person name="Lewis T."/>
            <person name="Lindblad-toh K."/>
            <person name="Liu X."/>
            <person name="Lokyitsang T."/>
            <person name="Lokyitsang Y."/>
            <person name="Lucien O."/>
            <person name="Lui A."/>
            <person name="Ma L.J."/>
            <person name="Mabbitt R."/>
            <person name="Macdonald J."/>
            <person name="Maclean C."/>
            <person name="Major J."/>
            <person name="Manning J."/>
            <person name="Marabella R."/>
            <person name="Maru K."/>
            <person name="Matthews C."/>
            <person name="Mauceli E."/>
            <person name="Mccarthy M."/>
            <person name="Mcdonough S."/>
            <person name="Mcghee T."/>
            <person name="Meldrim J."/>
            <person name="Meneus L."/>
            <person name="Mesirov J."/>
            <person name="Mihalev A."/>
            <person name="Mihova T."/>
            <person name="Mikkelsen T."/>
            <person name="Mlenga V."/>
            <person name="Moru K."/>
            <person name="Mozes J."/>
            <person name="Mulrain L."/>
            <person name="Munson G."/>
            <person name="Naylor J."/>
            <person name="Newes C."/>
            <person name="Nguyen C."/>
            <person name="Nguyen N."/>
            <person name="Nguyen T."/>
            <person name="Nicol R."/>
            <person name="Nielsen C."/>
            <person name="Nizzari M."/>
            <person name="Norbu C."/>
            <person name="Norbu N."/>
            <person name="O'donnell P."/>
            <person name="Okoawo O."/>
            <person name="O'leary S."/>
            <person name="Omotosho B."/>
            <person name="O'neill K."/>
            <person name="Osman S."/>
            <person name="Parker S."/>
            <person name="Perrin D."/>
            <person name="Phunkhang P."/>
            <person name="Piqani B."/>
            <person name="Purcell S."/>
            <person name="Rachupka T."/>
            <person name="Ramasamy U."/>
            <person name="Rameau R."/>
            <person name="Ray V."/>
            <person name="Raymond C."/>
            <person name="Retta R."/>
            <person name="Richardson S."/>
            <person name="Rise C."/>
            <person name="Rodriguez J."/>
            <person name="Rogers J."/>
            <person name="Rogov P."/>
            <person name="Rutman M."/>
            <person name="Schupbach R."/>
            <person name="Seaman C."/>
            <person name="Settipalli S."/>
            <person name="Sharpe T."/>
            <person name="Sheridan J."/>
            <person name="Sherpa N."/>
            <person name="Shi J."/>
            <person name="Smirnov S."/>
            <person name="Smith C."/>
            <person name="Sougnez C."/>
            <person name="Spencer B."/>
            <person name="Stalker J."/>
            <person name="Stange-thomann N."/>
            <person name="Stavropoulos S."/>
            <person name="Stetson K."/>
            <person name="Stone C."/>
            <person name="Stone S."/>
            <person name="Stubbs M."/>
            <person name="Talamas J."/>
            <person name="Tchuinga P."/>
            <person name="Tenzing P."/>
            <person name="Tesfaye S."/>
            <person name="Theodore J."/>
            <person name="Thoulutsang Y."/>
            <person name="Topham K."/>
            <person name="Towey S."/>
            <person name="Tsamla T."/>
            <person name="Tsomo N."/>
            <person name="Vallee D."/>
            <person name="Vassiliev H."/>
            <person name="Venkataraman V."/>
            <person name="Vinson J."/>
            <person name="Vo A."/>
            <person name="Wade C."/>
            <person name="Wang S."/>
            <person name="Wangchuk T."/>
            <person name="Wangdi T."/>
            <person name="Whittaker C."/>
            <person name="Wilkinson J."/>
            <person name="Wu Y."/>
            <person name="Wyman D."/>
            <person name="Yadav S."/>
            <person name="Yang S."/>
            <person name="Yang X."/>
            <person name="Yeager S."/>
            <person name="Yee E."/>
            <person name="Young G."/>
            <person name="Zainoun J."/>
            <person name="Zembeck L."/>
            <person name="Zimmer A."/>
            <person name="Zody M."/>
            <person name="Lander E."/>
        </authorList>
    </citation>
    <scope>NUCLEOTIDE SEQUENCE [LARGE SCALE GENOMIC DNA]</scope>
</reference>
<dbReference type="Pfam" id="PF10469">
    <property type="entry name" value="AKAP7_NLS"/>
    <property type="match status" value="1"/>
</dbReference>
<dbReference type="PANTHER" id="PTHR13360:SF1">
    <property type="entry name" value="ACTIVATING SIGNAL COINTEGRATOR 1 COMPLEX SUBUNIT 1"/>
    <property type="match status" value="1"/>
</dbReference>
<dbReference type="InterPro" id="IPR047538">
    <property type="entry name" value="KH-I_ASCC1"/>
</dbReference>
<feature type="domain" description="K Homology" evidence="2">
    <location>
        <begin position="64"/>
        <end position="132"/>
    </location>
</feature>
<dbReference type="InterPro" id="IPR004088">
    <property type="entry name" value="KH_dom_type_1"/>
</dbReference>
<dbReference type="STRING" id="51511.ENSCSAVP00000020049"/>
<evidence type="ECO:0000259" key="2">
    <source>
        <dbReference type="SMART" id="SM00322"/>
    </source>
</evidence>
<accession>H2ZR33</accession>
<dbReference type="SMART" id="SM00322">
    <property type="entry name" value="KH"/>
    <property type="match status" value="1"/>
</dbReference>
<dbReference type="Gene3D" id="3.90.1140.10">
    <property type="entry name" value="Cyclic phosphodiesterase"/>
    <property type="match status" value="1"/>
</dbReference>
<protein>
    <recommendedName>
        <fullName evidence="2">K Homology domain-containing protein</fullName>
    </recommendedName>
</protein>
<evidence type="ECO:0000313" key="4">
    <source>
        <dbReference type="Proteomes" id="UP000007875"/>
    </source>
</evidence>
<dbReference type="GO" id="GO:0005634">
    <property type="term" value="C:nucleus"/>
    <property type="evidence" value="ECO:0007669"/>
    <property type="project" value="TreeGrafter"/>
</dbReference>
<dbReference type="AlphaFoldDB" id="H2ZR33"/>
<dbReference type="InterPro" id="IPR009210">
    <property type="entry name" value="ASCC1"/>
</dbReference>
<dbReference type="HOGENOM" id="CLU_044606_0_0_1"/>
<keyword evidence="1" id="KW-0694">RNA-binding</keyword>
<dbReference type="SUPFAM" id="SSF54791">
    <property type="entry name" value="Eukaryotic type KH-domain (KH-domain type I)"/>
    <property type="match status" value="1"/>
</dbReference>